<evidence type="ECO:0000256" key="1">
    <source>
        <dbReference type="SAM" id="MobiDB-lite"/>
    </source>
</evidence>
<name>A0A7R9DV48_TIMPO</name>
<evidence type="ECO:0000313" key="2">
    <source>
        <dbReference type="EMBL" id="CAD7420425.1"/>
    </source>
</evidence>
<reference evidence="2" key="1">
    <citation type="submission" date="2020-11" db="EMBL/GenBank/DDBJ databases">
        <authorList>
            <person name="Tran Van P."/>
        </authorList>
    </citation>
    <scope>NUCLEOTIDE SEQUENCE</scope>
</reference>
<accession>A0A7R9DV48</accession>
<feature type="compositionally biased region" description="Basic residues" evidence="1">
    <location>
        <begin position="116"/>
        <end position="141"/>
    </location>
</feature>
<proteinExistence type="predicted"/>
<gene>
    <name evidence="2" type="ORF">TPSB3V08_LOCUS13840</name>
</gene>
<feature type="compositionally biased region" description="Polar residues" evidence="1">
    <location>
        <begin position="11"/>
        <end position="21"/>
    </location>
</feature>
<protein>
    <submittedName>
        <fullName evidence="2">Uncharacterized protein</fullName>
    </submittedName>
</protein>
<feature type="region of interest" description="Disordered" evidence="1">
    <location>
        <begin position="1"/>
        <end position="21"/>
    </location>
</feature>
<dbReference type="AlphaFoldDB" id="A0A7R9DV48"/>
<organism evidence="2">
    <name type="scientific">Timema poppense</name>
    <name type="common">Walking stick</name>
    <dbReference type="NCBI Taxonomy" id="170557"/>
    <lineage>
        <taxon>Eukaryota</taxon>
        <taxon>Metazoa</taxon>
        <taxon>Ecdysozoa</taxon>
        <taxon>Arthropoda</taxon>
        <taxon>Hexapoda</taxon>
        <taxon>Insecta</taxon>
        <taxon>Pterygota</taxon>
        <taxon>Neoptera</taxon>
        <taxon>Polyneoptera</taxon>
        <taxon>Phasmatodea</taxon>
        <taxon>Timematodea</taxon>
        <taxon>Timematoidea</taxon>
        <taxon>Timematidae</taxon>
        <taxon>Timema</taxon>
    </lineage>
</organism>
<dbReference type="EMBL" id="OD031124">
    <property type="protein sequence ID" value="CAD7420425.1"/>
    <property type="molecule type" value="Genomic_DNA"/>
</dbReference>
<sequence>MVDKVVPISVPSKNTLRNTSPPRGLFANLDMNIINARSSPPALDETPLLDTNAVTPSCSASVFANDVDVYGPSLPSGLMTPRGLARPSVPLVSRPLASVCVANVTVEKKERWVEKVRHKSSKHKKHKSKDKHKKKKKKHKH</sequence>
<feature type="region of interest" description="Disordered" evidence="1">
    <location>
        <begin position="112"/>
        <end position="141"/>
    </location>
</feature>